<dbReference type="OrthoDB" id="8118055at2759"/>
<sequence length="879" mass="97996">MKWPNIWPRCLLSLLLVGLDIQLWSSGRAPAVAEAAPWTESRKLDARERTRDLWYHGFNSYMQYAFPQDELAPLSCSGRGPDWDDPSNISSNDVAGNFSVTLVDALDTFVVLDDRRGFETAVRNVIDWVSFDVNTKPQVFETTIRVLGGLLSGHIFANQTGQPFHLPWYRGELLTMAHDLGERLLPAFSTPTGIPYARLNLRHGVQRGESIDTCTAGAGSLVLELGTLSRLTGDDRFEKAAYKAFFALWNRRSDIDLVGNTVNTWTGTWLHPEVSGIGAGIDSFFEYAFKWYVLSGDVEFLDVWQESYAAIMRYARAPDGFWYRSVNIHTGDMSYPTLDSLSAFWPGLQVLAGDVENAIKSHLIYWNIWRGFSGLPEVWDMGWKAATSHQYPLRPEFVESTWYLYRATHDPFYLDVGERILYDITTRAKVDCGVAGISDLRTNAQDDRMESFVLSETLKYLYLLFDEANPLHADHSNYVFTTEGHILTLDQSRLKPISAARRKLRRVEHLQCPAYQPPLIAYDNWEAETGMSAGIRARTDFEYARELIGIRPTDTDVNSWSPDGWCAVPKLNLYSYDFVLSPTGHVVPVDENPSTDKVALMPDGYIVHNVTGIRAHIVTRMDGKGYDVTKLGPYAVKTGQVVYINDTELVLAPYDGEHPVDEDKDKGRTREPEVALRFFIDYVDPMFEVPRMHDAPTELATVASTALFGGDPAVAPPAAAPLFGRGAGSRLVRDSANPYGCEPYAKMYDRDAILVRRGECTFLEKLTQAQAAGAVGIIVLSDEEMGINPSADAAELAAAGDRLDEGVVVVLRRSVGEVVETMVNSAEARGLGPVMVAVEPGTRTPAEETREARAAPREQLTHRVLYLNGHPLVNTRLLV</sequence>
<dbReference type="InterPro" id="IPR003137">
    <property type="entry name" value="PA_domain"/>
</dbReference>
<dbReference type="EC" id="3.2.1.-" evidence="7"/>
<dbReference type="GO" id="GO:0004571">
    <property type="term" value="F:mannosyl-oligosaccharide 1,2-alpha-mannosidase activity"/>
    <property type="evidence" value="ECO:0007669"/>
    <property type="project" value="InterPro"/>
</dbReference>
<dbReference type="SUPFAM" id="SSF52025">
    <property type="entry name" value="PA domain"/>
    <property type="match status" value="1"/>
</dbReference>
<gene>
    <name evidence="10" type="ORF">OBBRIDRAFT_749299</name>
</gene>
<evidence type="ECO:0000256" key="3">
    <source>
        <dbReference type="ARBA" id="ARBA00022824"/>
    </source>
</evidence>
<dbReference type="Gene3D" id="3.50.30.30">
    <property type="match status" value="1"/>
</dbReference>
<accession>A0A8E2DPW2</accession>
<evidence type="ECO:0000313" key="11">
    <source>
        <dbReference type="Proteomes" id="UP000250043"/>
    </source>
</evidence>
<dbReference type="InterPro" id="IPR001382">
    <property type="entry name" value="Glyco_hydro_47"/>
</dbReference>
<dbReference type="EMBL" id="KV722353">
    <property type="protein sequence ID" value="OCH93594.1"/>
    <property type="molecule type" value="Genomic_DNA"/>
</dbReference>
<dbReference type="GO" id="GO:0044322">
    <property type="term" value="C:endoplasmic reticulum quality control compartment"/>
    <property type="evidence" value="ECO:0007669"/>
    <property type="project" value="GOC"/>
</dbReference>
<dbReference type="GO" id="GO:0016020">
    <property type="term" value="C:membrane"/>
    <property type="evidence" value="ECO:0007669"/>
    <property type="project" value="InterPro"/>
</dbReference>
<dbReference type="InterPro" id="IPR036026">
    <property type="entry name" value="Seven-hairpin_glycosidases"/>
</dbReference>
<dbReference type="PRINTS" id="PR00747">
    <property type="entry name" value="GLYHDRLASE47"/>
</dbReference>
<keyword evidence="8" id="KW-0732">Signal</keyword>
<comment type="cofactor">
    <cofactor evidence="6">
        <name>Ca(2+)</name>
        <dbReference type="ChEBI" id="CHEBI:29108"/>
    </cofactor>
</comment>
<dbReference type="Pfam" id="PF02225">
    <property type="entry name" value="PA"/>
    <property type="match status" value="1"/>
</dbReference>
<evidence type="ECO:0000256" key="7">
    <source>
        <dbReference type="RuleBase" id="RU361193"/>
    </source>
</evidence>
<evidence type="ECO:0000256" key="1">
    <source>
        <dbReference type="ARBA" id="ARBA00004240"/>
    </source>
</evidence>
<dbReference type="InterPro" id="IPR044674">
    <property type="entry name" value="EDEM1/2/3"/>
</dbReference>
<keyword evidence="6" id="KW-0106">Calcium</keyword>
<dbReference type="InterPro" id="IPR012341">
    <property type="entry name" value="6hp_glycosidase-like_sf"/>
</dbReference>
<dbReference type="GO" id="GO:0005975">
    <property type="term" value="P:carbohydrate metabolic process"/>
    <property type="evidence" value="ECO:0007669"/>
    <property type="project" value="InterPro"/>
</dbReference>
<evidence type="ECO:0000256" key="6">
    <source>
        <dbReference type="PIRSR" id="PIRSR601382-2"/>
    </source>
</evidence>
<dbReference type="Gene3D" id="1.50.10.10">
    <property type="match status" value="1"/>
</dbReference>
<evidence type="ECO:0000256" key="4">
    <source>
        <dbReference type="ARBA" id="ARBA00023180"/>
    </source>
</evidence>
<dbReference type="PANTHER" id="PTHR45679">
    <property type="entry name" value="ER DEGRADATION-ENHANCING ALPHA-MANNOSIDASE-LIKE PROTEIN 2"/>
    <property type="match status" value="1"/>
</dbReference>
<dbReference type="InterPro" id="IPR046450">
    <property type="entry name" value="PA_dom_sf"/>
</dbReference>
<feature type="active site" evidence="5">
    <location>
        <position position="396"/>
    </location>
</feature>
<keyword evidence="4" id="KW-0325">Glycoprotein</keyword>
<feature type="binding site" evidence="6">
    <location>
        <position position="482"/>
    </location>
    <ligand>
        <name>Ca(2+)</name>
        <dbReference type="ChEBI" id="CHEBI:29108"/>
    </ligand>
</feature>
<protein>
    <recommendedName>
        <fullName evidence="7">alpha-1,2-Mannosidase</fullName>
        <ecNumber evidence="7">3.2.1.-</ecNumber>
    </recommendedName>
</protein>
<keyword evidence="7" id="KW-0378">Hydrolase</keyword>
<keyword evidence="6" id="KW-0479">Metal-binding</keyword>
<comment type="similarity">
    <text evidence="2 7">Belongs to the glycosyl hydrolase 47 family.</text>
</comment>
<feature type="domain" description="PA" evidence="9">
    <location>
        <begin position="731"/>
        <end position="790"/>
    </location>
</feature>
<dbReference type="GO" id="GO:0036503">
    <property type="term" value="P:ERAD pathway"/>
    <property type="evidence" value="ECO:0007669"/>
    <property type="project" value="UniProtKB-ARBA"/>
</dbReference>
<keyword evidence="11" id="KW-1185">Reference proteome</keyword>
<feature type="active site" description="Proton donor" evidence="5">
    <location>
        <position position="377"/>
    </location>
</feature>
<dbReference type="Proteomes" id="UP000250043">
    <property type="component" value="Unassembled WGS sequence"/>
</dbReference>
<keyword evidence="3" id="KW-0256">Endoplasmic reticulum</keyword>
<evidence type="ECO:0000256" key="8">
    <source>
        <dbReference type="SAM" id="SignalP"/>
    </source>
</evidence>
<dbReference type="PANTHER" id="PTHR45679:SF5">
    <property type="entry name" value="ER DEGRADATION-ENHANCING ALPHA-MANNOSIDASE-LIKE PROTEIN 1"/>
    <property type="match status" value="1"/>
</dbReference>
<dbReference type="Pfam" id="PF01532">
    <property type="entry name" value="Glyco_hydro_47"/>
    <property type="match status" value="1"/>
</dbReference>
<feature type="active site" evidence="5">
    <location>
        <position position="282"/>
    </location>
</feature>
<dbReference type="GO" id="GO:0005509">
    <property type="term" value="F:calcium ion binding"/>
    <property type="evidence" value="ECO:0007669"/>
    <property type="project" value="InterPro"/>
</dbReference>
<evidence type="ECO:0000256" key="5">
    <source>
        <dbReference type="PIRSR" id="PIRSR601382-1"/>
    </source>
</evidence>
<feature type="active site" description="Proton donor" evidence="5">
    <location>
        <position position="141"/>
    </location>
</feature>
<proteinExistence type="inferred from homology"/>
<name>A0A8E2DPW2_9APHY</name>
<dbReference type="SUPFAM" id="SSF48225">
    <property type="entry name" value="Seven-hairpin glycosidases"/>
    <property type="match status" value="1"/>
</dbReference>
<evidence type="ECO:0000256" key="2">
    <source>
        <dbReference type="ARBA" id="ARBA00007658"/>
    </source>
</evidence>
<feature type="chain" id="PRO_5034415060" description="alpha-1,2-Mannosidase" evidence="8">
    <location>
        <begin position="27"/>
        <end position="879"/>
    </location>
</feature>
<organism evidence="10 11">
    <name type="scientific">Obba rivulosa</name>
    <dbReference type="NCBI Taxonomy" id="1052685"/>
    <lineage>
        <taxon>Eukaryota</taxon>
        <taxon>Fungi</taxon>
        <taxon>Dikarya</taxon>
        <taxon>Basidiomycota</taxon>
        <taxon>Agaricomycotina</taxon>
        <taxon>Agaricomycetes</taxon>
        <taxon>Polyporales</taxon>
        <taxon>Gelatoporiaceae</taxon>
        <taxon>Obba</taxon>
    </lineage>
</organism>
<comment type="subcellular location">
    <subcellularLocation>
        <location evidence="1">Endoplasmic reticulum</location>
    </subcellularLocation>
</comment>
<dbReference type="GO" id="GO:1904380">
    <property type="term" value="P:endoplasmic reticulum mannose trimming"/>
    <property type="evidence" value="ECO:0007669"/>
    <property type="project" value="InterPro"/>
</dbReference>
<feature type="signal peptide" evidence="8">
    <location>
        <begin position="1"/>
        <end position="26"/>
    </location>
</feature>
<reference evidence="10 11" key="1">
    <citation type="submission" date="2016-07" db="EMBL/GenBank/DDBJ databases">
        <title>Draft genome of the white-rot fungus Obba rivulosa 3A-2.</title>
        <authorList>
            <consortium name="DOE Joint Genome Institute"/>
            <person name="Miettinen O."/>
            <person name="Riley R."/>
            <person name="Acob R."/>
            <person name="Barry K."/>
            <person name="Cullen D."/>
            <person name="De Vries R."/>
            <person name="Hainaut M."/>
            <person name="Hatakka A."/>
            <person name="Henrissat B."/>
            <person name="Hilden K."/>
            <person name="Kuo R."/>
            <person name="Labutti K."/>
            <person name="Lipzen A."/>
            <person name="Makela M.R."/>
            <person name="Sandor L."/>
            <person name="Spatafora J.W."/>
            <person name="Grigoriev I.V."/>
            <person name="Hibbett D.S."/>
        </authorList>
    </citation>
    <scope>NUCLEOTIDE SEQUENCE [LARGE SCALE GENOMIC DNA]</scope>
    <source>
        <strain evidence="10 11">3A-2</strain>
    </source>
</reference>
<evidence type="ECO:0000259" key="9">
    <source>
        <dbReference type="Pfam" id="PF02225"/>
    </source>
</evidence>
<keyword evidence="7" id="KW-0326">Glycosidase</keyword>
<evidence type="ECO:0000313" key="10">
    <source>
        <dbReference type="EMBL" id="OCH93594.1"/>
    </source>
</evidence>
<dbReference type="AlphaFoldDB" id="A0A8E2DPW2"/>